<protein>
    <recommendedName>
        <fullName evidence="3">Secreted protein</fullName>
    </recommendedName>
</protein>
<sequence>MAIKVVNFPALVSMSCGVGTWTRQQVTSTTEGLHRYTPTSAKLREPVCVFDSFIVEDNVLGEALEKTATRQSAV</sequence>
<organism evidence="1 2">
    <name type="scientific">Caerostris extrusa</name>
    <name type="common">Bark spider</name>
    <name type="synonym">Caerostris bankana</name>
    <dbReference type="NCBI Taxonomy" id="172846"/>
    <lineage>
        <taxon>Eukaryota</taxon>
        <taxon>Metazoa</taxon>
        <taxon>Ecdysozoa</taxon>
        <taxon>Arthropoda</taxon>
        <taxon>Chelicerata</taxon>
        <taxon>Arachnida</taxon>
        <taxon>Araneae</taxon>
        <taxon>Araneomorphae</taxon>
        <taxon>Entelegynae</taxon>
        <taxon>Araneoidea</taxon>
        <taxon>Araneidae</taxon>
        <taxon>Caerostris</taxon>
    </lineage>
</organism>
<keyword evidence="2" id="KW-1185">Reference proteome</keyword>
<comment type="caution">
    <text evidence="1">The sequence shown here is derived from an EMBL/GenBank/DDBJ whole genome shotgun (WGS) entry which is preliminary data.</text>
</comment>
<evidence type="ECO:0000313" key="2">
    <source>
        <dbReference type="Proteomes" id="UP001054945"/>
    </source>
</evidence>
<evidence type="ECO:0000313" key="1">
    <source>
        <dbReference type="EMBL" id="GIY53422.1"/>
    </source>
</evidence>
<dbReference type="PROSITE" id="PS51257">
    <property type="entry name" value="PROKAR_LIPOPROTEIN"/>
    <property type="match status" value="1"/>
</dbReference>
<gene>
    <name evidence="1" type="ORF">CEXT_634541</name>
</gene>
<proteinExistence type="predicted"/>
<dbReference type="Proteomes" id="UP001054945">
    <property type="component" value="Unassembled WGS sequence"/>
</dbReference>
<reference evidence="1 2" key="1">
    <citation type="submission" date="2021-06" db="EMBL/GenBank/DDBJ databases">
        <title>Caerostris extrusa draft genome.</title>
        <authorList>
            <person name="Kono N."/>
            <person name="Arakawa K."/>
        </authorList>
    </citation>
    <scope>NUCLEOTIDE SEQUENCE [LARGE SCALE GENOMIC DNA]</scope>
</reference>
<dbReference type="AlphaFoldDB" id="A0AAV4U6P1"/>
<accession>A0AAV4U6P1</accession>
<dbReference type="EMBL" id="BPLR01012366">
    <property type="protein sequence ID" value="GIY53422.1"/>
    <property type="molecule type" value="Genomic_DNA"/>
</dbReference>
<name>A0AAV4U6P1_CAEEX</name>
<evidence type="ECO:0008006" key="3">
    <source>
        <dbReference type="Google" id="ProtNLM"/>
    </source>
</evidence>